<evidence type="ECO:0000313" key="5">
    <source>
        <dbReference type="Proteomes" id="UP000182332"/>
    </source>
</evidence>
<dbReference type="Pfam" id="PF03886">
    <property type="entry name" value="ABC_trans_aux"/>
    <property type="match status" value="1"/>
</dbReference>
<evidence type="ECO:0000313" key="4">
    <source>
        <dbReference type="EMBL" id="SES91014.1"/>
    </source>
</evidence>
<sequence>MTLRSSTFRNSFLALACALGVTACASTPTHYYTLIAPATPAPASVSQAPFQFEMQAVLMPVQVDQPPLVIRQGNGSLAILENERWGAPLGDEFHDALTGQLERRFGSRDLAGLPKQSDQPALSVRADVRRFESVLDQYALIDVVWNLSLRGGGAGPGSKRQTLTCSSVIRQPAGIGMENLVVAHQKAVSTLADTIARTATQWARQPDARCPS</sequence>
<evidence type="ECO:0000259" key="2">
    <source>
        <dbReference type="Pfam" id="PF03886"/>
    </source>
</evidence>
<dbReference type="Proteomes" id="UP000182332">
    <property type="component" value="Unassembled WGS sequence"/>
</dbReference>
<evidence type="ECO:0000256" key="1">
    <source>
        <dbReference type="SAM" id="SignalP"/>
    </source>
</evidence>
<evidence type="ECO:0000313" key="3">
    <source>
        <dbReference type="EMBL" id="HEF26088.1"/>
    </source>
</evidence>
<reference evidence="3" key="2">
    <citation type="journal article" date="2020" name="mSystems">
        <title>Genome- and Community-Level Interaction Insights into Carbon Utilization and Element Cycling Functions of Hydrothermarchaeota in Hydrothermal Sediment.</title>
        <authorList>
            <person name="Zhou Z."/>
            <person name="Liu Y."/>
            <person name="Xu W."/>
            <person name="Pan J."/>
            <person name="Luo Z.H."/>
            <person name="Li M."/>
        </authorList>
    </citation>
    <scope>NUCLEOTIDE SEQUENCE [LARGE SCALE GENOMIC DNA]</scope>
    <source>
        <strain evidence="3">SpSt-200</strain>
    </source>
</reference>
<dbReference type="EMBL" id="FOHW01000003">
    <property type="protein sequence ID" value="SES91014.1"/>
    <property type="molecule type" value="Genomic_DNA"/>
</dbReference>
<dbReference type="SUPFAM" id="SSF159594">
    <property type="entry name" value="XCC0632-like"/>
    <property type="match status" value="1"/>
</dbReference>
<feature type="chain" id="PRO_5035658851" evidence="1">
    <location>
        <begin position="26"/>
        <end position="212"/>
    </location>
</feature>
<accession>A0A1I0A9Z3</accession>
<proteinExistence type="predicted"/>
<dbReference type="RefSeq" id="WP_074885251.1">
    <property type="nucleotide sequence ID" value="NZ_FOHW01000003.1"/>
</dbReference>
<feature type="domain" description="ABC-type transport auxiliary lipoprotein component" evidence="2">
    <location>
        <begin position="32"/>
        <end position="196"/>
    </location>
</feature>
<dbReference type="OrthoDB" id="5949767at2"/>
<keyword evidence="1" id="KW-0732">Signal</keyword>
<dbReference type="AlphaFoldDB" id="A0A1I0A9Z3"/>
<gene>
    <name evidence="3" type="ORF">ENP23_09945</name>
    <name evidence="4" type="ORF">SAMN05216197_103197</name>
</gene>
<organism evidence="4 5">
    <name type="scientific">Pseudomonas graminis</name>
    <dbReference type="NCBI Taxonomy" id="158627"/>
    <lineage>
        <taxon>Bacteria</taxon>
        <taxon>Pseudomonadati</taxon>
        <taxon>Pseudomonadota</taxon>
        <taxon>Gammaproteobacteria</taxon>
        <taxon>Pseudomonadales</taxon>
        <taxon>Pseudomonadaceae</taxon>
        <taxon>Pseudomonas</taxon>
    </lineage>
</organism>
<protein>
    <submittedName>
        <fullName evidence="3">Membrane integrity-associated transporter subunit PqiC</fullName>
    </submittedName>
</protein>
<dbReference type="Gene3D" id="3.40.50.10610">
    <property type="entry name" value="ABC-type transport auxiliary lipoprotein component"/>
    <property type="match status" value="1"/>
</dbReference>
<feature type="signal peptide" evidence="1">
    <location>
        <begin position="1"/>
        <end position="25"/>
    </location>
</feature>
<dbReference type="PROSITE" id="PS51257">
    <property type="entry name" value="PROKAR_LIPOPROTEIN"/>
    <property type="match status" value="1"/>
</dbReference>
<name>A0A1I0A9Z3_9PSED</name>
<reference evidence="4 5" key="1">
    <citation type="submission" date="2016-10" db="EMBL/GenBank/DDBJ databases">
        <authorList>
            <person name="de Groot N.N."/>
        </authorList>
    </citation>
    <scope>NUCLEOTIDE SEQUENCE [LARGE SCALE GENOMIC DNA]</scope>
    <source>
        <strain evidence="4 5">DSM 11363</strain>
    </source>
</reference>
<dbReference type="EMBL" id="DSIN01000019">
    <property type="protein sequence ID" value="HEF26088.1"/>
    <property type="molecule type" value="Genomic_DNA"/>
</dbReference>
<dbReference type="InterPro" id="IPR005586">
    <property type="entry name" value="ABC_trans_aux"/>
</dbReference>